<sequence>MQLSSRIPRTVAAASTLAFFHICAGNAMALTEDRVDKFLSSDNTDFLPPGAYIATGLASVTEFAQFLDKNPAVEVKQLLLSDSSIWDMENNYGFLDVSKYHSHSLDADLDVDDLSWSQFGRCNDDLDVPDEEADAVAHNTKLSRKQRRSLRDHPAVLDRILNRSHTSLETFSYLLYIENHRGYYCQTRQIPNEKNTRLFNRDFPRLKDLTVKGSSVWDPLEQIGRQERELSEAVEDAQRDLWKIPSLRTVTHLHVIGSHHMNDGERSLSSYRAQFKNLTHIRVTDSLPSEFRTRYVKIASSWGMLKAMFGGPSYEPVPRIFPENLTVIVQPNFYPMLNDWQDDCGTPGAEYNGLIHELDSMQDQNVHLSWPIREDWLKYKWQGLYPVERAISNFVEHISGGDGEWKVGEELIRETPREWWWMFDVKRNSSTHEEL</sequence>
<name>A0AA38U7L3_9AGAR</name>
<dbReference type="AlphaFoldDB" id="A0AA38U7L3"/>
<dbReference type="EMBL" id="MU806657">
    <property type="protein sequence ID" value="KAJ3833656.1"/>
    <property type="molecule type" value="Genomic_DNA"/>
</dbReference>
<proteinExistence type="predicted"/>
<evidence type="ECO:0000313" key="2">
    <source>
        <dbReference type="Proteomes" id="UP001163846"/>
    </source>
</evidence>
<accession>A0AA38U7L3</accession>
<protein>
    <submittedName>
        <fullName evidence="1">Uncharacterized protein</fullName>
    </submittedName>
</protein>
<dbReference type="Proteomes" id="UP001163846">
    <property type="component" value="Unassembled WGS sequence"/>
</dbReference>
<evidence type="ECO:0000313" key="1">
    <source>
        <dbReference type="EMBL" id="KAJ3833656.1"/>
    </source>
</evidence>
<gene>
    <name evidence="1" type="ORF">F5878DRAFT_728699</name>
</gene>
<keyword evidence="2" id="KW-1185">Reference proteome</keyword>
<comment type="caution">
    <text evidence="1">The sequence shown here is derived from an EMBL/GenBank/DDBJ whole genome shotgun (WGS) entry which is preliminary data.</text>
</comment>
<organism evidence="1 2">
    <name type="scientific">Lentinula raphanica</name>
    <dbReference type="NCBI Taxonomy" id="153919"/>
    <lineage>
        <taxon>Eukaryota</taxon>
        <taxon>Fungi</taxon>
        <taxon>Dikarya</taxon>
        <taxon>Basidiomycota</taxon>
        <taxon>Agaricomycotina</taxon>
        <taxon>Agaricomycetes</taxon>
        <taxon>Agaricomycetidae</taxon>
        <taxon>Agaricales</taxon>
        <taxon>Marasmiineae</taxon>
        <taxon>Omphalotaceae</taxon>
        <taxon>Lentinula</taxon>
    </lineage>
</organism>
<reference evidence="1" key="1">
    <citation type="submission" date="2022-08" db="EMBL/GenBank/DDBJ databases">
        <authorList>
            <consortium name="DOE Joint Genome Institute"/>
            <person name="Min B."/>
            <person name="Riley R."/>
            <person name="Sierra-Patev S."/>
            <person name="Naranjo-Ortiz M."/>
            <person name="Looney B."/>
            <person name="Konkel Z."/>
            <person name="Slot J.C."/>
            <person name="Sakamoto Y."/>
            <person name="Steenwyk J.L."/>
            <person name="Rokas A."/>
            <person name="Carro J."/>
            <person name="Camarero S."/>
            <person name="Ferreira P."/>
            <person name="Molpeceres G."/>
            <person name="Ruiz-Duenas F.J."/>
            <person name="Serrano A."/>
            <person name="Henrissat B."/>
            <person name="Drula E."/>
            <person name="Hughes K.W."/>
            <person name="Mata J.L."/>
            <person name="Ishikawa N.K."/>
            <person name="Vargas-Isla R."/>
            <person name="Ushijima S."/>
            <person name="Smith C.A."/>
            <person name="Ahrendt S."/>
            <person name="Andreopoulos W."/>
            <person name="He G."/>
            <person name="Labutti K."/>
            <person name="Lipzen A."/>
            <person name="Ng V."/>
            <person name="Sandor L."/>
            <person name="Barry K."/>
            <person name="Martinez A.T."/>
            <person name="Xiao Y."/>
            <person name="Gibbons J.G."/>
            <person name="Terashima K."/>
            <person name="Hibbett D.S."/>
            <person name="Grigoriev I.V."/>
        </authorList>
    </citation>
    <scope>NUCLEOTIDE SEQUENCE</scope>
    <source>
        <strain evidence="1">TFB9207</strain>
    </source>
</reference>